<name>A0A6S6PFU8_ACEAC</name>
<evidence type="ECO:0000256" key="1">
    <source>
        <dbReference type="SAM" id="MobiDB-lite"/>
    </source>
</evidence>
<gene>
    <name evidence="3" type="ORF">AAJCM20276_24810</name>
</gene>
<evidence type="ECO:0000313" key="4">
    <source>
        <dbReference type="Proteomes" id="UP000515220"/>
    </source>
</evidence>
<sequence length="105" mass="10616">METQSPGAPSDAEAGQNETACDAAGISTTDTVAPSTVPPSDPVLVVKPEAPAAVTPSAADDAANNDRMDASAFRELAQMVGAMVFVGLLTAAGWHAAHYSGAWPY</sequence>
<feature type="transmembrane region" description="Helical" evidence="2">
    <location>
        <begin position="76"/>
        <end position="97"/>
    </location>
</feature>
<keyword evidence="2" id="KW-1133">Transmembrane helix</keyword>
<dbReference type="AlphaFoldDB" id="A0A6S6PFU8"/>
<organism evidence="3 4">
    <name type="scientific">Acetobacter aceti</name>
    <dbReference type="NCBI Taxonomy" id="435"/>
    <lineage>
        <taxon>Bacteria</taxon>
        <taxon>Pseudomonadati</taxon>
        <taxon>Pseudomonadota</taxon>
        <taxon>Alphaproteobacteria</taxon>
        <taxon>Acetobacterales</taxon>
        <taxon>Acetobacteraceae</taxon>
        <taxon>Acetobacter</taxon>
        <taxon>Acetobacter subgen. Acetobacter</taxon>
    </lineage>
</organism>
<accession>A0A6S6PFU8</accession>
<dbReference type="RefSeq" id="WP_099348410.1">
    <property type="nucleotide sequence ID" value="NZ_AP023326.1"/>
</dbReference>
<dbReference type="EMBL" id="AP023326">
    <property type="protein sequence ID" value="BCI67857.1"/>
    <property type="molecule type" value="Genomic_DNA"/>
</dbReference>
<dbReference type="Proteomes" id="UP000515220">
    <property type="component" value="Chromosome"/>
</dbReference>
<proteinExistence type="predicted"/>
<evidence type="ECO:0000313" key="3">
    <source>
        <dbReference type="EMBL" id="BCI67857.1"/>
    </source>
</evidence>
<feature type="region of interest" description="Disordered" evidence="1">
    <location>
        <begin position="1"/>
        <end position="42"/>
    </location>
</feature>
<reference evidence="3 4" key="1">
    <citation type="submission" date="2020-07" db="EMBL/GenBank/DDBJ databases">
        <title>Complete Genome Sequence of an acetic acid bacterium, Acetobacter aceti JCM20276.</title>
        <authorList>
            <person name="Hirose Y."/>
            <person name="Mihara H."/>
        </authorList>
    </citation>
    <scope>NUCLEOTIDE SEQUENCE [LARGE SCALE GENOMIC DNA]</scope>
    <source>
        <strain evidence="3 4">JCM20276</strain>
    </source>
</reference>
<protein>
    <submittedName>
        <fullName evidence="3">Uncharacterized protein</fullName>
    </submittedName>
</protein>
<keyword evidence="2" id="KW-0472">Membrane</keyword>
<keyword evidence="2" id="KW-0812">Transmembrane</keyword>
<evidence type="ECO:0000256" key="2">
    <source>
        <dbReference type="SAM" id="Phobius"/>
    </source>
</evidence>